<sequence length="1428" mass="158036">MSINDGEEVVDLDAEENGVLPTIAVSVAADVKTGSDCLPEQESKRRCSSAGDDTVARASSHSVGATLLLRNGVTQYYKRLREAEPEHIGRFRDIDIVVKGFGFSVSIPAAAQIDTIKKNKYTPGKADECTLDVLDDINLNIKSGTVTLILGAPGCGKSSLLKALGGQLRGSKSSKMRGDVYYNGLPVEQVDLLRTVALIDQTDSHIPVLTVRETLDFANDCQNGVKATHGTGDQYAKMSKNVDVILRLLGLDVCADTVVGNEKVRGVSGGQRRRVTSAEIMVSGTSVLLCDEISTGLDSSATLDIVRALRSWARAMNGTAVIALLQPPPEVVALFDQIICLDQGNVVFAGTADETEAHFQHLGFTCPQRKDFADFLQEVTNVHGLQYYDSEQAIVEHAKNRSIANPFTVEDFVKLYRESIVYGELSTTINAKAANFEGCANLAADAVRLLKPAKTKDRFANGFVDSFKLLARRQWTLTMRDKNMLRSLFGEALLVGLLMGGVFYQLAAIQHVDTPRPGVGALFFCCAILQRQAWQQIPIMMNARPIFYKQRQRDFFPTLVFVFAFTAVQIPINVASMAVFCPIVYFMVGYSVTAQHFFFFFLTMVFLQHALRSIFLAVGAATRSASSAQYSASILVAMFLLFSGYILSFDIIPVYWQWAFYINPLAYGLRSLVLNEYRSEKYTPAQQEQVLTQYGLFDQSTTLWMWAGPIIFACYYVFFNFATVACLHFVRYDGVTGKAKLDTVQPAPKTHLDAEEGGEKASPEDSFRVENHEFIPVTICFQDVSYTVYPPKQGPEGIQLLDKVSGIFRPGKMTALMGSSGAGKTTLMDVIAGRKNTGKIEGTIAINGVPASPKDFSKISGYCEQMDIHSPEATVREAFRFSAMLRQPEEIPVAEKLRFVEHVIDILDLHSVSDRLIGASTLVGLSVEQRKRVTIGVELSANPAVIFADEPTSGLDARAAMIVMRALRRISSANRTVVCTIHQPNTVIFEMFDELLLLQRGGVTIYNSELGQESSNLIRYFESNGADPICPGENPANYMLSVIGAGVGKAHDPTPPKHDLRSQVIAEEEEEDDDDIYSGTATQDVPSQDFGIVYKNSKLKRHVDKRVAAQLKDGDKESVLKLLSYPDDRAMATSVLFQLKECSRKAFTTYWRTPQYNVKRVIILIILALIFGTAYLYAGPVFPITNLRQARSVGALIYLCMDFVGILNMVTVLPVTFSERTVYYRERAAQTYSSRAYMFSIFVVELPYLVISIAVFVFIMYFLIGLPAQMVGYFFVVFWLYVSLCTYLGQLIAIASPNEIVGQVLVGFLTVIFNLFSGYLVSRTQITVALQWVMWLSPSSYAFNGLASTQLANCPNPTDDFIGCQNITVLDPATQNEVVQTVAEWSENTFDLRLEDVYDVDIPVLIGFVVFTLVLCAFSLKYIKHDTK</sequence>
<evidence type="ECO:0000256" key="9">
    <source>
        <dbReference type="SAM" id="Phobius"/>
    </source>
</evidence>
<evidence type="ECO:0000256" key="3">
    <source>
        <dbReference type="ARBA" id="ARBA00022692"/>
    </source>
</evidence>
<gene>
    <name evidence="11" type="ORF">QSP1433_LOCUS8998</name>
</gene>
<evidence type="ECO:0000256" key="2">
    <source>
        <dbReference type="ARBA" id="ARBA00022448"/>
    </source>
</evidence>
<dbReference type="Pfam" id="PF01061">
    <property type="entry name" value="ABC2_membrane"/>
    <property type="match status" value="2"/>
</dbReference>
<dbReference type="FunFam" id="3.40.50.300:FF:000289">
    <property type="entry name" value="ABC transporter G family member 31"/>
    <property type="match status" value="1"/>
</dbReference>
<dbReference type="Pfam" id="PF00005">
    <property type="entry name" value="ABC_tran"/>
    <property type="match status" value="2"/>
</dbReference>
<dbReference type="GO" id="GO:0140359">
    <property type="term" value="F:ABC-type transporter activity"/>
    <property type="evidence" value="ECO:0007669"/>
    <property type="project" value="InterPro"/>
</dbReference>
<feature type="transmembrane region" description="Helical" evidence="9">
    <location>
        <begin position="634"/>
        <end position="656"/>
    </location>
</feature>
<keyword evidence="6 9" id="KW-1133">Transmembrane helix</keyword>
<evidence type="ECO:0000259" key="10">
    <source>
        <dbReference type="PROSITE" id="PS50893"/>
    </source>
</evidence>
<dbReference type="GO" id="GO:0005524">
    <property type="term" value="F:ATP binding"/>
    <property type="evidence" value="ECO:0007669"/>
    <property type="project" value="UniProtKB-KW"/>
</dbReference>
<dbReference type="SMART" id="SM00382">
    <property type="entry name" value="AAA"/>
    <property type="match status" value="2"/>
</dbReference>
<keyword evidence="2" id="KW-0813">Transport</keyword>
<feature type="compositionally biased region" description="Basic and acidic residues" evidence="8">
    <location>
        <begin position="750"/>
        <end position="765"/>
    </location>
</feature>
<feature type="transmembrane region" description="Helical" evidence="9">
    <location>
        <begin position="703"/>
        <end position="730"/>
    </location>
</feature>
<feature type="transmembrane region" description="Helical" evidence="9">
    <location>
        <begin position="1270"/>
        <end position="1288"/>
    </location>
</feature>
<feature type="transmembrane region" description="Helical" evidence="9">
    <location>
        <begin position="488"/>
        <end position="506"/>
    </location>
</feature>
<name>A0A7S2WG22_9STRA</name>
<evidence type="ECO:0000313" key="11">
    <source>
        <dbReference type="EMBL" id="CAD9685971.1"/>
    </source>
</evidence>
<dbReference type="Gene3D" id="3.40.50.300">
    <property type="entry name" value="P-loop containing nucleotide triphosphate hydrolases"/>
    <property type="match status" value="2"/>
</dbReference>
<feature type="transmembrane region" description="Helical" evidence="9">
    <location>
        <begin position="1236"/>
        <end position="1264"/>
    </location>
</feature>
<comment type="subcellular location">
    <subcellularLocation>
        <location evidence="1">Membrane</location>
        <topology evidence="1">Multi-pass membrane protein</topology>
    </subcellularLocation>
</comment>
<protein>
    <recommendedName>
        <fullName evidence="10">ABC transporter domain-containing protein</fullName>
    </recommendedName>
</protein>
<dbReference type="InterPro" id="IPR034003">
    <property type="entry name" value="ABCG_PDR_2"/>
</dbReference>
<feature type="transmembrane region" description="Helical" evidence="9">
    <location>
        <begin position="555"/>
        <end position="585"/>
    </location>
</feature>
<dbReference type="PROSITE" id="PS50893">
    <property type="entry name" value="ABC_TRANSPORTER_2"/>
    <property type="match status" value="2"/>
</dbReference>
<feature type="transmembrane region" description="Helical" evidence="9">
    <location>
        <begin position="1195"/>
        <end position="1215"/>
    </location>
</feature>
<keyword evidence="7 9" id="KW-0472">Membrane</keyword>
<evidence type="ECO:0000256" key="6">
    <source>
        <dbReference type="ARBA" id="ARBA00022989"/>
    </source>
</evidence>
<dbReference type="PANTHER" id="PTHR19241">
    <property type="entry name" value="ATP-BINDING CASSETTE TRANSPORTER"/>
    <property type="match status" value="1"/>
</dbReference>
<organism evidence="11">
    <name type="scientific">Mucochytrium quahogii</name>
    <dbReference type="NCBI Taxonomy" id="96639"/>
    <lineage>
        <taxon>Eukaryota</taxon>
        <taxon>Sar</taxon>
        <taxon>Stramenopiles</taxon>
        <taxon>Bigyra</taxon>
        <taxon>Labyrinthulomycetes</taxon>
        <taxon>Thraustochytrida</taxon>
        <taxon>Thraustochytriidae</taxon>
        <taxon>Mucochytrium</taxon>
    </lineage>
</organism>
<feature type="transmembrane region" description="Helical" evidence="9">
    <location>
        <begin position="597"/>
        <end position="622"/>
    </location>
</feature>
<dbReference type="SUPFAM" id="SSF52540">
    <property type="entry name" value="P-loop containing nucleoside triphosphate hydrolases"/>
    <property type="match status" value="2"/>
</dbReference>
<proteinExistence type="predicted"/>
<evidence type="ECO:0000256" key="1">
    <source>
        <dbReference type="ARBA" id="ARBA00004141"/>
    </source>
</evidence>
<feature type="transmembrane region" description="Helical" evidence="9">
    <location>
        <begin position="1161"/>
        <end position="1183"/>
    </location>
</feature>
<feature type="domain" description="ABC transporter" evidence="10">
    <location>
        <begin position="779"/>
        <end position="1025"/>
    </location>
</feature>
<keyword evidence="3 9" id="KW-0812">Transmembrane</keyword>
<keyword evidence="5" id="KW-0067">ATP-binding</keyword>
<evidence type="ECO:0000256" key="8">
    <source>
        <dbReference type="SAM" id="MobiDB-lite"/>
    </source>
</evidence>
<accession>A0A7S2WG22</accession>
<dbReference type="EMBL" id="HBHK01014290">
    <property type="protein sequence ID" value="CAD9685971.1"/>
    <property type="molecule type" value="Transcribed_RNA"/>
</dbReference>
<dbReference type="CDD" id="cd03232">
    <property type="entry name" value="ABCG_PDR_domain2"/>
    <property type="match status" value="1"/>
</dbReference>
<dbReference type="InterPro" id="IPR003593">
    <property type="entry name" value="AAA+_ATPase"/>
</dbReference>
<feature type="region of interest" description="Disordered" evidence="8">
    <location>
        <begin position="746"/>
        <end position="765"/>
    </location>
</feature>
<dbReference type="InterPro" id="IPR013525">
    <property type="entry name" value="ABC2_TM"/>
</dbReference>
<evidence type="ECO:0000256" key="7">
    <source>
        <dbReference type="ARBA" id="ARBA00023136"/>
    </source>
</evidence>
<dbReference type="GO" id="GO:0016887">
    <property type="term" value="F:ATP hydrolysis activity"/>
    <property type="evidence" value="ECO:0007669"/>
    <property type="project" value="InterPro"/>
</dbReference>
<keyword evidence="4" id="KW-0547">Nucleotide-binding</keyword>
<feature type="transmembrane region" description="Helical" evidence="9">
    <location>
        <begin position="1300"/>
        <end position="1321"/>
    </location>
</feature>
<reference evidence="11" key="1">
    <citation type="submission" date="2021-01" db="EMBL/GenBank/DDBJ databases">
        <authorList>
            <person name="Corre E."/>
            <person name="Pelletier E."/>
            <person name="Niang G."/>
            <person name="Scheremetjew M."/>
            <person name="Finn R."/>
            <person name="Kale V."/>
            <person name="Holt S."/>
            <person name="Cochrane G."/>
            <person name="Meng A."/>
            <person name="Brown T."/>
            <person name="Cohen L."/>
        </authorList>
    </citation>
    <scope>NUCLEOTIDE SEQUENCE</scope>
    <source>
        <strain evidence="11">NY070348D</strain>
    </source>
</reference>
<feature type="transmembrane region" description="Helical" evidence="9">
    <location>
        <begin position="1402"/>
        <end position="1423"/>
    </location>
</feature>
<evidence type="ECO:0000256" key="4">
    <source>
        <dbReference type="ARBA" id="ARBA00022741"/>
    </source>
</evidence>
<dbReference type="InterPro" id="IPR003439">
    <property type="entry name" value="ABC_transporter-like_ATP-bd"/>
</dbReference>
<dbReference type="GO" id="GO:0016020">
    <property type="term" value="C:membrane"/>
    <property type="evidence" value="ECO:0007669"/>
    <property type="project" value="UniProtKB-SubCell"/>
</dbReference>
<dbReference type="InterPro" id="IPR027417">
    <property type="entry name" value="P-loop_NTPase"/>
</dbReference>
<feature type="domain" description="ABC transporter" evidence="10">
    <location>
        <begin position="111"/>
        <end position="368"/>
    </location>
</feature>
<evidence type="ECO:0000256" key="5">
    <source>
        <dbReference type="ARBA" id="ARBA00022840"/>
    </source>
</evidence>